<keyword evidence="2" id="KW-1185">Reference proteome</keyword>
<sequence>MTTPDTRNYSYDLKENLLYAGDQQVPAYELEENEIGTCGNCESTIISLSYHETDDEFIVAGKCTNCGILSANIYDPGWNWVCEIAIPHFSRSVSENNTDELSGTRLNAQGPKNAEMPEIDGLKLLNSIPMKQIEAIFSPTEITALFARAKGEECIRQYLYNARKKYQTFEDVFGVKLTI</sequence>
<comment type="caution">
    <text evidence="1">The sequence shown here is derived from an EMBL/GenBank/DDBJ whole genome shotgun (WGS) entry which is preliminary data.</text>
</comment>
<evidence type="ECO:0000313" key="2">
    <source>
        <dbReference type="Proteomes" id="UP000029859"/>
    </source>
</evidence>
<reference evidence="1 2" key="1">
    <citation type="submission" date="2014-09" db="EMBL/GenBank/DDBJ databases">
        <title>Draft genome sequence of an obligately methylotrophic methanogen, Methanococcoides methylutens, isolated from marine sediment.</title>
        <authorList>
            <person name="Guan Y."/>
            <person name="Ngugi D.K."/>
            <person name="Blom J."/>
            <person name="Ali S."/>
            <person name="Ferry J.G."/>
            <person name="Stingl U."/>
        </authorList>
    </citation>
    <scope>NUCLEOTIDE SEQUENCE [LARGE SCALE GENOMIC DNA]</scope>
    <source>
        <strain evidence="1 2">DSM 2657</strain>
    </source>
</reference>
<dbReference type="AlphaFoldDB" id="A0A099T1C3"/>
<protein>
    <submittedName>
        <fullName evidence="1">Uncharacterized protein</fullName>
    </submittedName>
</protein>
<dbReference type="Proteomes" id="UP000029859">
    <property type="component" value="Unassembled WGS sequence"/>
</dbReference>
<dbReference type="RefSeq" id="WP_048194546.1">
    <property type="nucleotide sequence ID" value="NZ_CAAGSM010000009.1"/>
</dbReference>
<proteinExistence type="predicted"/>
<accession>A0A099T1C3</accession>
<evidence type="ECO:0000313" key="1">
    <source>
        <dbReference type="EMBL" id="KGK98694.1"/>
    </source>
</evidence>
<name>A0A099T1C3_METMT</name>
<organism evidence="1 2">
    <name type="scientific">Methanococcoides methylutens</name>
    <dbReference type="NCBI Taxonomy" id="2226"/>
    <lineage>
        <taxon>Archaea</taxon>
        <taxon>Methanobacteriati</taxon>
        <taxon>Methanobacteriota</taxon>
        <taxon>Stenosarchaea group</taxon>
        <taxon>Methanomicrobia</taxon>
        <taxon>Methanosarcinales</taxon>
        <taxon>Methanosarcinaceae</taxon>
        <taxon>Methanococcoides</taxon>
    </lineage>
</organism>
<dbReference type="OrthoDB" id="147999at2157"/>
<gene>
    <name evidence="1" type="ORF">LI82_07560</name>
</gene>
<dbReference type="EMBL" id="JRHO01000013">
    <property type="protein sequence ID" value="KGK98694.1"/>
    <property type="molecule type" value="Genomic_DNA"/>
</dbReference>